<evidence type="ECO:0000256" key="1">
    <source>
        <dbReference type="SAM" id="MobiDB-lite"/>
    </source>
</evidence>
<sequence>MAHNYSGPNVTNATNPVNGVWFHGPIPNHNPGWQPTVIQNWVANGRAGSRPNIAVADHAHQYFPNPAEVVSKATVGVCMIDVGDNVMCGVVFENGQANAALRRHFRTAHPGAVQNATTQNVTNQEMLEAQNALKLFVRSGTWRDALFGSEPGRGPVGGLIDVYATEMEAIAAADATFAAAYGTRFHRDRLCQTRGIGKRKRGPSPPARNLKMTITLQL</sequence>
<evidence type="ECO:0000313" key="3">
    <source>
        <dbReference type="Proteomes" id="UP000799772"/>
    </source>
</evidence>
<dbReference type="OrthoDB" id="4778107at2759"/>
<comment type="caution">
    <text evidence="2">The sequence shown here is derived from an EMBL/GenBank/DDBJ whole genome shotgun (WGS) entry which is preliminary data.</text>
</comment>
<dbReference type="EMBL" id="ML978121">
    <property type="protein sequence ID" value="KAF2104258.1"/>
    <property type="molecule type" value="Genomic_DNA"/>
</dbReference>
<dbReference type="Proteomes" id="UP000799772">
    <property type="component" value="Unassembled WGS sequence"/>
</dbReference>
<gene>
    <name evidence="2" type="ORF">NA57DRAFT_70473</name>
</gene>
<name>A0A9P4IRX5_9PEZI</name>
<proteinExistence type="predicted"/>
<feature type="region of interest" description="Disordered" evidence="1">
    <location>
        <begin position="195"/>
        <end position="214"/>
    </location>
</feature>
<reference evidence="2" key="1">
    <citation type="journal article" date="2020" name="Stud. Mycol.">
        <title>101 Dothideomycetes genomes: a test case for predicting lifestyles and emergence of pathogens.</title>
        <authorList>
            <person name="Haridas S."/>
            <person name="Albert R."/>
            <person name="Binder M."/>
            <person name="Bloem J."/>
            <person name="Labutti K."/>
            <person name="Salamov A."/>
            <person name="Andreopoulos B."/>
            <person name="Baker S."/>
            <person name="Barry K."/>
            <person name="Bills G."/>
            <person name="Bluhm B."/>
            <person name="Cannon C."/>
            <person name="Castanera R."/>
            <person name="Culley D."/>
            <person name="Daum C."/>
            <person name="Ezra D."/>
            <person name="Gonzalez J."/>
            <person name="Henrissat B."/>
            <person name="Kuo A."/>
            <person name="Liang C."/>
            <person name="Lipzen A."/>
            <person name="Lutzoni F."/>
            <person name="Magnuson J."/>
            <person name="Mondo S."/>
            <person name="Nolan M."/>
            <person name="Ohm R."/>
            <person name="Pangilinan J."/>
            <person name="Park H.-J."/>
            <person name="Ramirez L."/>
            <person name="Alfaro M."/>
            <person name="Sun H."/>
            <person name="Tritt A."/>
            <person name="Yoshinaga Y."/>
            <person name="Zwiers L.-H."/>
            <person name="Turgeon B."/>
            <person name="Goodwin S."/>
            <person name="Spatafora J."/>
            <person name="Crous P."/>
            <person name="Grigoriev I."/>
        </authorList>
    </citation>
    <scope>NUCLEOTIDE SEQUENCE</scope>
    <source>
        <strain evidence="2">CBS 133067</strain>
    </source>
</reference>
<dbReference type="AlphaFoldDB" id="A0A9P4IRX5"/>
<keyword evidence="3" id="KW-1185">Reference proteome</keyword>
<organism evidence="2 3">
    <name type="scientific">Rhizodiscina lignyota</name>
    <dbReference type="NCBI Taxonomy" id="1504668"/>
    <lineage>
        <taxon>Eukaryota</taxon>
        <taxon>Fungi</taxon>
        <taxon>Dikarya</taxon>
        <taxon>Ascomycota</taxon>
        <taxon>Pezizomycotina</taxon>
        <taxon>Dothideomycetes</taxon>
        <taxon>Pleosporomycetidae</taxon>
        <taxon>Aulographales</taxon>
        <taxon>Rhizodiscinaceae</taxon>
        <taxon>Rhizodiscina</taxon>
    </lineage>
</organism>
<accession>A0A9P4IRX5</accession>
<protein>
    <submittedName>
        <fullName evidence="2">Uncharacterized protein</fullName>
    </submittedName>
</protein>
<evidence type="ECO:0000313" key="2">
    <source>
        <dbReference type="EMBL" id="KAF2104258.1"/>
    </source>
</evidence>